<dbReference type="RefSeq" id="WP_020889169.1">
    <property type="nucleotide sequence ID" value="NZ_ATNM01000064.1"/>
</dbReference>
<proteinExistence type="predicted"/>
<name>S7VHG9_9BACT</name>
<comment type="caution">
    <text evidence="2">The sequence shown here is derived from an EMBL/GenBank/DDBJ whole genome shotgun (WGS) entry which is preliminary data.</text>
</comment>
<dbReference type="eggNOG" id="COG1187">
    <property type="taxonomic scope" value="Bacteria"/>
</dbReference>
<feature type="compositionally biased region" description="Basic and acidic residues" evidence="1">
    <location>
        <begin position="10"/>
        <end position="47"/>
    </location>
</feature>
<dbReference type="EMBL" id="ATNM01000064">
    <property type="protein sequence ID" value="EPR69650.1"/>
    <property type="molecule type" value="Genomic_DNA"/>
</dbReference>
<evidence type="ECO:0000313" key="2">
    <source>
        <dbReference type="EMBL" id="EPR69650.1"/>
    </source>
</evidence>
<evidence type="ECO:0000313" key="3">
    <source>
        <dbReference type="Proteomes" id="UP000014974"/>
    </source>
</evidence>
<reference evidence="2 3" key="1">
    <citation type="journal article" date="2013" name="Genome Announc.">
        <title>Draft Genome Sequence of Cyclobacterium qasimii Strain M12-11BT, Isolated from Arctic Marine Sediment.</title>
        <authorList>
            <person name="Shivaji S."/>
            <person name="Ara S."/>
            <person name="Singh A."/>
            <person name="Kumar Pinnaka A."/>
        </authorList>
    </citation>
    <scope>NUCLEOTIDE SEQUENCE [LARGE SCALE GENOMIC DNA]</scope>
    <source>
        <strain evidence="2 3">M12-11B</strain>
    </source>
</reference>
<protein>
    <submittedName>
        <fullName evidence="2">Uncharacterized protein</fullName>
    </submittedName>
</protein>
<sequence>MKKFNNKTGDSSKKSWGDKKEPGKRTSYSKKKDPTDKTPEEKSEYKGRGRNQKPIFGKVEDKNRAKKPFKNHFHLLRLVKIKQKPNLYTT</sequence>
<dbReference type="STRING" id="641524.ADICYQ_1435"/>
<gene>
    <name evidence="2" type="ORF">ADICYQ_1435</name>
</gene>
<organism evidence="2 3">
    <name type="scientific">Cyclobacterium qasimii M12-11B</name>
    <dbReference type="NCBI Taxonomy" id="641524"/>
    <lineage>
        <taxon>Bacteria</taxon>
        <taxon>Pseudomonadati</taxon>
        <taxon>Bacteroidota</taxon>
        <taxon>Cytophagia</taxon>
        <taxon>Cytophagales</taxon>
        <taxon>Cyclobacteriaceae</taxon>
        <taxon>Cyclobacterium</taxon>
    </lineage>
</organism>
<evidence type="ECO:0000256" key="1">
    <source>
        <dbReference type="SAM" id="MobiDB-lite"/>
    </source>
</evidence>
<dbReference type="AlphaFoldDB" id="S7VHG9"/>
<dbReference type="Proteomes" id="UP000014974">
    <property type="component" value="Unassembled WGS sequence"/>
</dbReference>
<accession>S7VHG9</accession>
<feature type="region of interest" description="Disordered" evidence="1">
    <location>
        <begin position="1"/>
        <end position="67"/>
    </location>
</feature>